<accession>A0A4Y6V957</accession>
<dbReference type="Gene3D" id="2.120.10.30">
    <property type="entry name" value="TolB, C-terminal domain"/>
    <property type="match status" value="1"/>
</dbReference>
<feature type="chain" id="PRO_5021348511" description="Phytase-like domain-containing protein" evidence="1">
    <location>
        <begin position="27"/>
        <end position="341"/>
    </location>
</feature>
<dbReference type="Proteomes" id="UP000317214">
    <property type="component" value="Chromosome"/>
</dbReference>
<keyword evidence="1" id="KW-0732">Signal</keyword>
<dbReference type="AlphaFoldDB" id="A0A4Y6V957"/>
<sequence length="341" mass="36477">MRHAVHLRNILASCVLIGASAFPPLAAGKDIKSPPMAPLPAKVVQDLSSPGLAPYSLKTLSDGRWIGLDADGNLLHVNNDGSTTPVALTSDGTNASLHFTTLTTQGSEIWAVTTGSNPELVKLTAEGAVQQRLSLTGTLRPESNIAALQMHGETAFLADEGAPAIIGLSLKTGKAQRFLPNDASLIGRSPLRRHGVVQVDAKGIPSTGGNVRFLLQDPNQKWLFYGPLCSPLYRIDPNLFTDPNFTPVEQFEGINEWWHPTSIGGITILPNETFISADIDRGSLLAFGPSRLPQTLLLDPRLLQSEGITSLPASQKPTAPLQIAVQIIENDMPHILRIALP</sequence>
<evidence type="ECO:0008006" key="4">
    <source>
        <dbReference type="Google" id="ProtNLM"/>
    </source>
</evidence>
<keyword evidence="3" id="KW-1185">Reference proteome</keyword>
<proteinExistence type="predicted"/>
<evidence type="ECO:0000256" key="1">
    <source>
        <dbReference type="SAM" id="SignalP"/>
    </source>
</evidence>
<organism evidence="2 3">
    <name type="scientific">Neokomagataea tanensis</name>
    <dbReference type="NCBI Taxonomy" id="661191"/>
    <lineage>
        <taxon>Bacteria</taxon>
        <taxon>Pseudomonadati</taxon>
        <taxon>Pseudomonadota</taxon>
        <taxon>Alphaproteobacteria</taxon>
        <taxon>Acetobacterales</taxon>
        <taxon>Acetobacteraceae</taxon>
        <taxon>Neokomagataea</taxon>
    </lineage>
</organism>
<dbReference type="InterPro" id="IPR011042">
    <property type="entry name" value="6-blade_b-propeller_TolB-like"/>
</dbReference>
<name>A0A4Y6V957_9PROT</name>
<feature type="signal peptide" evidence="1">
    <location>
        <begin position="1"/>
        <end position="26"/>
    </location>
</feature>
<dbReference type="OrthoDB" id="9797664at2"/>
<evidence type="ECO:0000313" key="2">
    <source>
        <dbReference type="EMBL" id="QDH25151.1"/>
    </source>
</evidence>
<evidence type="ECO:0000313" key="3">
    <source>
        <dbReference type="Proteomes" id="UP000317214"/>
    </source>
</evidence>
<dbReference type="RefSeq" id="WP_141493005.1">
    <property type="nucleotide sequence ID" value="NZ_CP032485.1"/>
</dbReference>
<dbReference type="EMBL" id="CP032485">
    <property type="protein sequence ID" value="QDH25151.1"/>
    <property type="molecule type" value="Genomic_DNA"/>
</dbReference>
<dbReference type="KEGG" id="ntn:D5366_07920"/>
<gene>
    <name evidence="2" type="ORF">D5366_07920</name>
</gene>
<protein>
    <recommendedName>
        <fullName evidence="4">Phytase-like domain-containing protein</fullName>
    </recommendedName>
</protein>
<dbReference type="SUPFAM" id="SSF63829">
    <property type="entry name" value="Calcium-dependent phosphotriesterase"/>
    <property type="match status" value="1"/>
</dbReference>
<reference evidence="2 3" key="1">
    <citation type="submission" date="2018-09" db="EMBL/GenBank/DDBJ databases">
        <title>The complete genome sequence of Neokomagataea tanensis NBRC 106556(T).</title>
        <authorList>
            <person name="Chua K.-O."/>
            <person name="See-Too W.-S."/>
            <person name="Hong K.-W."/>
            <person name="Yin W.-F."/>
            <person name="Chan K.-G."/>
        </authorList>
    </citation>
    <scope>NUCLEOTIDE SEQUENCE [LARGE SCALE GENOMIC DNA]</scope>
    <source>
        <strain evidence="3">AH13 \ NBRC 106556</strain>
    </source>
</reference>